<protein>
    <submittedName>
        <fullName evidence="1">Uncharacterized protein</fullName>
    </submittedName>
</protein>
<dbReference type="Proteomes" id="UP001341840">
    <property type="component" value="Unassembled WGS sequence"/>
</dbReference>
<proteinExistence type="predicted"/>
<comment type="caution">
    <text evidence="1">The sequence shown here is derived from an EMBL/GenBank/DDBJ whole genome shotgun (WGS) entry which is preliminary data.</text>
</comment>
<feature type="non-terminal residue" evidence="1">
    <location>
        <position position="83"/>
    </location>
</feature>
<accession>A0ABU6U3P0</accession>
<organism evidence="1 2">
    <name type="scientific">Stylosanthes scabra</name>
    <dbReference type="NCBI Taxonomy" id="79078"/>
    <lineage>
        <taxon>Eukaryota</taxon>
        <taxon>Viridiplantae</taxon>
        <taxon>Streptophyta</taxon>
        <taxon>Embryophyta</taxon>
        <taxon>Tracheophyta</taxon>
        <taxon>Spermatophyta</taxon>
        <taxon>Magnoliopsida</taxon>
        <taxon>eudicotyledons</taxon>
        <taxon>Gunneridae</taxon>
        <taxon>Pentapetalae</taxon>
        <taxon>rosids</taxon>
        <taxon>fabids</taxon>
        <taxon>Fabales</taxon>
        <taxon>Fabaceae</taxon>
        <taxon>Papilionoideae</taxon>
        <taxon>50 kb inversion clade</taxon>
        <taxon>dalbergioids sensu lato</taxon>
        <taxon>Dalbergieae</taxon>
        <taxon>Pterocarpus clade</taxon>
        <taxon>Stylosanthes</taxon>
    </lineage>
</organism>
<sequence>MPEDATTHVWMTVFSCLVKGCFNIPEPCKNFVQILTKKNPRSPAETLSEGIIPVVRFSFITMKLKSMLSARLTAKALKVNCFF</sequence>
<gene>
    <name evidence="1" type="ORF">PIB30_115951</name>
</gene>
<name>A0ABU6U3P0_9FABA</name>
<reference evidence="1 2" key="1">
    <citation type="journal article" date="2023" name="Plants (Basel)">
        <title>Bridging the Gap: Combining Genomics and Transcriptomics Approaches to Understand Stylosanthes scabra, an Orphan Legume from the Brazilian Caatinga.</title>
        <authorList>
            <person name="Ferreira-Neto J.R.C."/>
            <person name="da Silva M.D."/>
            <person name="Binneck E."/>
            <person name="de Melo N.F."/>
            <person name="da Silva R.H."/>
            <person name="de Melo A.L.T.M."/>
            <person name="Pandolfi V."/>
            <person name="Bustamante F.O."/>
            <person name="Brasileiro-Vidal A.C."/>
            <person name="Benko-Iseppon A.M."/>
        </authorList>
    </citation>
    <scope>NUCLEOTIDE SEQUENCE [LARGE SCALE GENOMIC DNA]</scope>
    <source>
        <tissue evidence="1">Leaves</tissue>
    </source>
</reference>
<evidence type="ECO:0000313" key="1">
    <source>
        <dbReference type="EMBL" id="MED6154781.1"/>
    </source>
</evidence>
<dbReference type="EMBL" id="JASCZI010105421">
    <property type="protein sequence ID" value="MED6154781.1"/>
    <property type="molecule type" value="Genomic_DNA"/>
</dbReference>
<evidence type="ECO:0000313" key="2">
    <source>
        <dbReference type="Proteomes" id="UP001341840"/>
    </source>
</evidence>
<keyword evidence="2" id="KW-1185">Reference proteome</keyword>